<protein>
    <submittedName>
        <fullName evidence="2">Restriction endonuclease</fullName>
        <ecNumber evidence="2">3.1.21.-</ecNumber>
    </submittedName>
</protein>
<keyword evidence="2" id="KW-0540">Nuclease</keyword>
<dbReference type="GO" id="GO:0004519">
    <property type="term" value="F:endonuclease activity"/>
    <property type="evidence" value="ECO:0007669"/>
    <property type="project" value="UniProtKB-KW"/>
</dbReference>
<dbReference type="Gene3D" id="3.40.1350.10">
    <property type="match status" value="1"/>
</dbReference>
<proteinExistence type="predicted"/>
<evidence type="ECO:0000313" key="3">
    <source>
        <dbReference type="Proteomes" id="UP001464555"/>
    </source>
</evidence>
<dbReference type="GO" id="GO:0016787">
    <property type="term" value="F:hydrolase activity"/>
    <property type="evidence" value="ECO:0007669"/>
    <property type="project" value="UniProtKB-KW"/>
</dbReference>
<reference evidence="2 3" key="1">
    <citation type="submission" date="2024-04" db="EMBL/GenBank/DDBJ databases">
        <title>Flavobacterium sp. DGU11 16S ribosomal RNA gene Genome sequencing and assembly.</title>
        <authorList>
            <person name="Park S."/>
        </authorList>
    </citation>
    <scope>NUCLEOTIDE SEQUENCE [LARGE SCALE GENOMIC DNA]</scope>
    <source>
        <strain evidence="2 3">DGU11</strain>
    </source>
</reference>
<keyword evidence="3" id="KW-1185">Reference proteome</keyword>
<organism evidence="2 3">
    <name type="scientific">Flavobacterium arundinis</name>
    <dbReference type="NCBI Taxonomy" id="3139143"/>
    <lineage>
        <taxon>Bacteria</taxon>
        <taxon>Pseudomonadati</taxon>
        <taxon>Bacteroidota</taxon>
        <taxon>Flavobacteriia</taxon>
        <taxon>Flavobacteriales</taxon>
        <taxon>Flavobacteriaceae</taxon>
        <taxon>Flavobacterium</taxon>
    </lineage>
</organism>
<keyword evidence="2" id="KW-0255">Endonuclease</keyword>
<keyword evidence="2" id="KW-0378">Hydrolase</keyword>
<accession>A0ABU9HVA1</accession>
<dbReference type="InterPro" id="IPR011335">
    <property type="entry name" value="Restrct_endonuc-II-like"/>
</dbReference>
<dbReference type="RefSeq" id="WP_341696170.1">
    <property type="nucleotide sequence ID" value="NZ_JBBYHR010000003.1"/>
</dbReference>
<sequence>MIDFTTLSKALLEVNGVNLTKLEMEDQNKLDWQQYELITKYIYETLGGYNITIEGWGNDCKVRGESGVTHQIDVLTLETDDTGIFRTAIECKYLNTKVTKDTVMKLSETMNDAKIHRGIIVSKSGFTPDAQLFAKYRNILIVQLKEAGKEYPDYQKPLHLFDLGINVGITRRRPVVTNIIATDTDGNQIKLDEKDQYYIFVKHVSGKITNLFDEIMVFKNYLNEQDPTITVSKEYSHQQALLYFPTNVHKLKSITYTGSLTVKDTTEKKVFSIVDRVWLLMEKIFEQQTFVVSDGGIIVDTSTKKV</sequence>
<dbReference type="Pfam" id="PF04471">
    <property type="entry name" value="Mrr_cat"/>
    <property type="match status" value="1"/>
</dbReference>
<dbReference type="Proteomes" id="UP001464555">
    <property type="component" value="Unassembled WGS sequence"/>
</dbReference>
<dbReference type="EC" id="3.1.21.-" evidence="2"/>
<gene>
    <name evidence="2" type="ORF">AAEO56_06220</name>
</gene>
<dbReference type="InterPro" id="IPR011856">
    <property type="entry name" value="tRNA_endonuc-like_dom_sf"/>
</dbReference>
<evidence type="ECO:0000259" key="1">
    <source>
        <dbReference type="Pfam" id="PF04471"/>
    </source>
</evidence>
<feature type="domain" description="Restriction endonuclease type IV Mrr" evidence="1">
    <location>
        <begin position="29"/>
        <end position="143"/>
    </location>
</feature>
<comment type="caution">
    <text evidence="2">The sequence shown here is derived from an EMBL/GenBank/DDBJ whole genome shotgun (WGS) entry which is preliminary data.</text>
</comment>
<dbReference type="InterPro" id="IPR007560">
    <property type="entry name" value="Restrct_endonuc_IV_Mrr"/>
</dbReference>
<name>A0ABU9HVA1_9FLAO</name>
<dbReference type="EMBL" id="JBBYHR010000003">
    <property type="protein sequence ID" value="MEL1243852.1"/>
    <property type="molecule type" value="Genomic_DNA"/>
</dbReference>
<evidence type="ECO:0000313" key="2">
    <source>
        <dbReference type="EMBL" id="MEL1243852.1"/>
    </source>
</evidence>
<dbReference type="SUPFAM" id="SSF52980">
    <property type="entry name" value="Restriction endonuclease-like"/>
    <property type="match status" value="1"/>
</dbReference>